<comment type="caution">
    <text evidence="8">The sequence shown here is derived from an EMBL/GenBank/DDBJ whole genome shotgun (WGS) entry which is preliminary data.</text>
</comment>
<dbReference type="EMBL" id="BNJK01000001">
    <property type="protein sequence ID" value="GHO97217.1"/>
    <property type="molecule type" value="Genomic_DNA"/>
</dbReference>
<keyword evidence="2 5" id="KW-0547">Nucleotide-binding</keyword>
<feature type="transmembrane region" description="Helical" evidence="6">
    <location>
        <begin position="409"/>
        <end position="433"/>
    </location>
</feature>
<keyword evidence="6" id="KW-0472">Membrane</keyword>
<dbReference type="Proteomes" id="UP000597444">
    <property type="component" value="Unassembled WGS sequence"/>
</dbReference>
<dbReference type="SMART" id="SM00220">
    <property type="entry name" value="S_TKc"/>
    <property type="match status" value="1"/>
</dbReference>
<evidence type="ECO:0000313" key="8">
    <source>
        <dbReference type="EMBL" id="GHO97217.1"/>
    </source>
</evidence>
<dbReference type="AlphaFoldDB" id="A0A8J3N7J2"/>
<gene>
    <name evidence="8" type="ORF">KSF_072650</name>
</gene>
<feature type="transmembrane region" description="Helical" evidence="6">
    <location>
        <begin position="445"/>
        <end position="468"/>
    </location>
</feature>
<dbReference type="SUPFAM" id="SSF56112">
    <property type="entry name" value="Protein kinase-like (PK-like)"/>
    <property type="match status" value="1"/>
</dbReference>
<name>A0A8J3N7J2_9CHLR</name>
<dbReference type="FunFam" id="1.10.510.10:FF:000571">
    <property type="entry name" value="Maternal embryonic leucine zipper kinase"/>
    <property type="match status" value="1"/>
</dbReference>
<evidence type="ECO:0000256" key="2">
    <source>
        <dbReference type="ARBA" id="ARBA00022741"/>
    </source>
</evidence>
<dbReference type="GO" id="GO:0004674">
    <property type="term" value="F:protein serine/threonine kinase activity"/>
    <property type="evidence" value="ECO:0007669"/>
    <property type="project" value="TreeGrafter"/>
</dbReference>
<dbReference type="GO" id="GO:0005524">
    <property type="term" value="F:ATP binding"/>
    <property type="evidence" value="ECO:0007669"/>
    <property type="project" value="UniProtKB-UniRule"/>
</dbReference>
<keyword evidence="6" id="KW-1133">Transmembrane helix</keyword>
<keyword evidence="4 5" id="KW-0067">ATP-binding</keyword>
<evidence type="ECO:0000313" key="9">
    <source>
        <dbReference type="Proteomes" id="UP000597444"/>
    </source>
</evidence>
<dbReference type="InterPro" id="IPR011009">
    <property type="entry name" value="Kinase-like_dom_sf"/>
</dbReference>
<proteinExistence type="predicted"/>
<keyword evidence="3" id="KW-0418">Kinase</keyword>
<dbReference type="PROSITE" id="PS00107">
    <property type="entry name" value="PROTEIN_KINASE_ATP"/>
    <property type="match status" value="1"/>
</dbReference>
<evidence type="ECO:0000256" key="5">
    <source>
        <dbReference type="PROSITE-ProRule" id="PRU10141"/>
    </source>
</evidence>
<evidence type="ECO:0000256" key="1">
    <source>
        <dbReference type="ARBA" id="ARBA00022679"/>
    </source>
</evidence>
<dbReference type="PANTHER" id="PTHR43289">
    <property type="entry name" value="MITOGEN-ACTIVATED PROTEIN KINASE KINASE KINASE 20-RELATED"/>
    <property type="match status" value="1"/>
</dbReference>
<feature type="transmembrane region" description="Helical" evidence="6">
    <location>
        <begin position="488"/>
        <end position="516"/>
    </location>
</feature>
<keyword evidence="6" id="KW-0812">Transmembrane</keyword>
<dbReference type="PROSITE" id="PS00108">
    <property type="entry name" value="PROTEIN_KINASE_ST"/>
    <property type="match status" value="1"/>
</dbReference>
<evidence type="ECO:0000259" key="7">
    <source>
        <dbReference type="PROSITE" id="PS50011"/>
    </source>
</evidence>
<dbReference type="PROSITE" id="PS50011">
    <property type="entry name" value="PROTEIN_KINASE_DOM"/>
    <property type="match status" value="1"/>
</dbReference>
<feature type="transmembrane region" description="Helical" evidence="6">
    <location>
        <begin position="340"/>
        <end position="364"/>
    </location>
</feature>
<dbReference type="InterPro" id="IPR000719">
    <property type="entry name" value="Prot_kinase_dom"/>
</dbReference>
<dbReference type="PANTHER" id="PTHR43289:SF34">
    <property type="entry name" value="SERINE_THREONINE-PROTEIN KINASE YBDM-RELATED"/>
    <property type="match status" value="1"/>
</dbReference>
<evidence type="ECO:0000256" key="6">
    <source>
        <dbReference type="SAM" id="Phobius"/>
    </source>
</evidence>
<dbReference type="Gene3D" id="1.10.510.10">
    <property type="entry name" value="Transferase(Phosphotransferase) domain 1"/>
    <property type="match status" value="1"/>
</dbReference>
<feature type="binding site" evidence="5">
    <location>
        <position position="41"/>
    </location>
    <ligand>
        <name>ATP</name>
        <dbReference type="ChEBI" id="CHEBI:30616"/>
    </ligand>
</feature>
<reference evidence="8" key="1">
    <citation type="submission" date="2020-10" db="EMBL/GenBank/DDBJ databases">
        <title>Taxonomic study of unclassified bacteria belonging to the class Ktedonobacteria.</title>
        <authorList>
            <person name="Yabe S."/>
            <person name="Wang C.M."/>
            <person name="Zheng Y."/>
            <person name="Sakai Y."/>
            <person name="Cavaletti L."/>
            <person name="Monciardini P."/>
            <person name="Donadio S."/>
        </authorList>
    </citation>
    <scope>NUCLEOTIDE SEQUENCE</scope>
    <source>
        <strain evidence="8">ID150040</strain>
    </source>
</reference>
<accession>A0A8J3N7J2</accession>
<protein>
    <recommendedName>
        <fullName evidence="7">Protein kinase domain-containing protein</fullName>
    </recommendedName>
</protein>
<dbReference type="RefSeq" id="WP_220207795.1">
    <property type="nucleotide sequence ID" value="NZ_BNJK01000001.1"/>
</dbReference>
<dbReference type="InterPro" id="IPR017441">
    <property type="entry name" value="Protein_kinase_ATP_BS"/>
</dbReference>
<keyword evidence="1" id="KW-0808">Transferase</keyword>
<organism evidence="8 9">
    <name type="scientific">Reticulibacter mediterranei</name>
    <dbReference type="NCBI Taxonomy" id="2778369"/>
    <lineage>
        <taxon>Bacteria</taxon>
        <taxon>Bacillati</taxon>
        <taxon>Chloroflexota</taxon>
        <taxon>Ktedonobacteria</taxon>
        <taxon>Ktedonobacterales</taxon>
        <taxon>Reticulibacteraceae</taxon>
        <taxon>Reticulibacter</taxon>
    </lineage>
</organism>
<keyword evidence="9" id="KW-1185">Reference proteome</keyword>
<sequence length="521" mass="57310">MDSLIGQQWGNYHLIQHLGNGGFAQVYLGEHIRLGMKAAIKILQTHLTGNEISAFQREARIIANLKHEHIIRVFDFDLHNGIPYLVLDYASQGSLRQKHPFGTKLPLPLINSYVTQIASALEYAHDCRLIHRDIKPENLLLGDQGHVLLSDFGIATIAHATSSLSKQGSVGTLAYMAPEQIQGRPRAASDQYALAIVIYQWVCGTLPFQGATSEIIAQHLAAPPPPLSKYTPECPSEVEQVILKALAKDPKARFENIHAFASAFEQACEPASSSKKMFSLAAHASSAIVSTAANLPGASLFAERTTLEKSTSTLTAQEQASASPQSIQTSGNLFRSGTRYGLWFVALQVAVTLIAALLCILWPFPPDLLSHLSPLEILLFKTQDMINAMIVGTSKWFFIPNLAHASVDIPALIILTSRVISLILSFGLGIIIVRRTGRIRNGVAISLWAHLWSLLTYLFILLLLIIIYEWLWNTAEPPNVADVSPQIWISWFPVWATTTFLFLALDTGLTALGGFLNKKRK</sequence>
<feature type="domain" description="Protein kinase" evidence="7">
    <location>
        <begin position="12"/>
        <end position="265"/>
    </location>
</feature>
<dbReference type="CDD" id="cd14014">
    <property type="entry name" value="STKc_PknB_like"/>
    <property type="match status" value="1"/>
</dbReference>
<dbReference type="Pfam" id="PF00069">
    <property type="entry name" value="Pkinase"/>
    <property type="match status" value="1"/>
</dbReference>
<evidence type="ECO:0000256" key="4">
    <source>
        <dbReference type="ARBA" id="ARBA00022840"/>
    </source>
</evidence>
<dbReference type="InterPro" id="IPR008271">
    <property type="entry name" value="Ser/Thr_kinase_AS"/>
</dbReference>
<evidence type="ECO:0000256" key="3">
    <source>
        <dbReference type="ARBA" id="ARBA00022777"/>
    </source>
</evidence>